<dbReference type="AlphaFoldDB" id="A0A2A9E7E3"/>
<evidence type="ECO:0000313" key="3">
    <source>
        <dbReference type="EMBL" id="PFG34763.1"/>
    </source>
</evidence>
<evidence type="ECO:0000256" key="1">
    <source>
        <dbReference type="SAM" id="Phobius"/>
    </source>
</evidence>
<feature type="transmembrane region" description="Helical" evidence="1">
    <location>
        <begin position="63"/>
        <end position="81"/>
    </location>
</feature>
<protein>
    <recommendedName>
        <fullName evidence="2">CBU-0592-like domain-containing protein</fullName>
    </recommendedName>
</protein>
<dbReference type="Proteomes" id="UP000225548">
    <property type="component" value="Unassembled WGS sequence"/>
</dbReference>
<dbReference type="InterPro" id="IPR058058">
    <property type="entry name" value="CBU_0592-like"/>
</dbReference>
<evidence type="ECO:0000313" key="4">
    <source>
        <dbReference type="Proteomes" id="UP000225548"/>
    </source>
</evidence>
<organism evidence="3 4">
    <name type="scientific">Sanguibacter antarcticus</name>
    <dbReference type="NCBI Taxonomy" id="372484"/>
    <lineage>
        <taxon>Bacteria</taxon>
        <taxon>Bacillati</taxon>
        <taxon>Actinomycetota</taxon>
        <taxon>Actinomycetes</taxon>
        <taxon>Micrococcales</taxon>
        <taxon>Sanguibacteraceae</taxon>
        <taxon>Sanguibacter</taxon>
    </lineage>
</organism>
<name>A0A2A9E7E3_9MICO</name>
<dbReference type="Pfam" id="PF26604">
    <property type="entry name" value="CBU_0592"/>
    <property type="match status" value="1"/>
</dbReference>
<feature type="transmembrane region" description="Helical" evidence="1">
    <location>
        <begin position="6"/>
        <end position="27"/>
    </location>
</feature>
<keyword evidence="4" id="KW-1185">Reference proteome</keyword>
<keyword evidence="1" id="KW-0472">Membrane</keyword>
<dbReference type="OrthoDB" id="3256397at2"/>
<feature type="domain" description="CBU-0592-like" evidence="2">
    <location>
        <begin position="10"/>
        <end position="84"/>
    </location>
</feature>
<comment type="caution">
    <text evidence="3">The sequence shown here is derived from an EMBL/GenBank/DDBJ whole genome shotgun (WGS) entry which is preliminary data.</text>
</comment>
<dbReference type="RefSeq" id="WP_143556767.1">
    <property type="nucleotide sequence ID" value="NZ_PDJG01000001.1"/>
</dbReference>
<proteinExistence type="predicted"/>
<gene>
    <name evidence="3" type="ORF">ATL42_2686</name>
</gene>
<dbReference type="NCBIfam" id="NF047864">
    <property type="entry name" value="CBU_0592_membra"/>
    <property type="match status" value="1"/>
</dbReference>
<keyword evidence="1" id="KW-1133">Transmembrane helix</keyword>
<accession>A0A2A9E7E3</accession>
<evidence type="ECO:0000259" key="2">
    <source>
        <dbReference type="Pfam" id="PF26604"/>
    </source>
</evidence>
<sequence>MSAAVQLALTAIGWTGAITAVIAYGLVTTKRITPDSLRFQAMNIVGAALLSVSATVYGAWPSAVVNVIWVGIGVFALRAITRSRIAAH</sequence>
<keyword evidence="1" id="KW-0812">Transmembrane</keyword>
<reference evidence="3 4" key="1">
    <citation type="submission" date="2017-10" db="EMBL/GenBank/DDBJ databases">
        <title>Sequencing the genomes of 1000 actinobacteria strains.</title>
        <authorList>
            <person name="Klenk H.-P."/>
        </authorList>
    </citation>
    <scope>NUCLEOTIDE SEQUENCE [LARGE SCALE GENOMIC DNA]</scope>
    <source>
        <strain evidence="3 4">DSM 18966</strain>
    </source>
</reference>
<dbReference type="EMBL" id="PDJG01000001">
    <property type="protein sequence ID" value="PFG34763.1"/>
    <property type="molecule type" value="Genomic_DNA"/>
</dbReference>